<accession>A0A4Y2KSL9</accession>
<evidence type="ECO:0000313" key="2">
    <source>
        <dbReference type="Proteomes" id="UP000499080"/>
    </source>
</evidence>
<proteinExistence type="predicted"/>
<evidence type="ECO:0000313" key="1">
    <source>
        <dbReference type="EMBL" id="GBN05335.1"/>
    </source>
</evidence>
<organism evidence="1 2">
    <name type="scientific">Araneus ventricosus</name>
    <name type="common">Orbweaver spider</name>
    <name type="synonym">Epeira ventricosa</name>
    <dbReference type="NCBI Taxonomy" id="182803"/>
    <lineage>
        <taxon>Eukaryota</taxon>
        <taxon>Metazoa</taxon>
        <taxon>Ecdysozoa</taxon>
        <taxon>Arthropoda</taxon>
        <taxon>Chelicerata</taxon>
        <taxon>Arachnida</taxon>
        <taxon>Araneae</taxon>
        <taxon>Araneomorphae</taxon>
        <taxon>Entelegynae</taxon>
        <taxon>Araneoidea</taxon>
        <taxon>Araneidae</taxon>
        <taxon>Araneus</taxon>
    </lineage>
</organism>
<protein>
    <submittedName>
        <fullName evidence="1">Uncharacterized protein</fullName>
    </submittedName>
</protein>
<dbReference type="Proteomes" id="UP000499080">
    <property type="component" value="Unassembled WGS sequence"/>
</dbReference>
<dbReference type="EMBL" id="BGPR01004958">
    <property type="protein sequence ID" value="GBN05335.1"/>
    <property type="molecule type" value="Genomic_DNA"/>
</dbReference>
<dbReference type="AlphaFoldDB" id="A0A4Y2KSL9"/>
<comment type="caution">
    <text evidence="1">The sequence shown here is derived from an EMBL/GenBank/DDBJ whole genome shotgun (WGS) entry which is preliminary data.</text>
</comment>
<reference evidence="1 2" key="1">
    <citation type="journal article" date="2019" name="Sci. Rep.">
        <title>Orb-weaving spider Araneus ventricosus genome elucidates the spidroin gene catalogue.</title>
        <authorList>
            <person name="Kono N."/>
            <person name="Nakamura H."/>
            <person name="Ohtoshi R."/>
            <person name="Moran D.A.P."/>
            <person name="Shinohara A."/>
            <person name="Yoshida Y."/>
            <person name="Fujiwara M."/>
            <person name="Mori M."/>
            <person name="Tomita M."/>
            <person name="Arakawa K."/>
        </authorList>
    </citation>
    <scope>NUCLEOTIDE SEQUENCE [LARGE SCALE GENOMIC DNA]</scope>
</reference>
<name>A0A4Y2KSL9_ARAVE</name>
<gene>
    <name evidence="1" type="ORF">AVEN_116048_1</name>
</gene>
<keyword evidence="2" id="KW-1185">Reference proteome</keyword>
<sequence>MDTEIFFVTYRLEDVRLFRRSFVNGFLRLFITYPVGVMKRPQSWLIALWPGFRQNKLQNGLVAAPVSEDPSIEKKQTVRLVEMVCMVPHNFAVMENFFSINKTFVNPRFPASLQQRMSYFKTDRNIAEGKCLCIRNLIIVLLMFSRQDRLTSSPWFLPIVDPTLLFLELQSICTIQGNLARRLARHTAFQLAEIQKPFE</sequence>